<name>W1NIZ4_AMBTC</name>
<feature type="transmembrane region" description="Helical" evidence="11">
    <location>
        <begin position="48"/>
        <end position="68"/>
    </location>
</feature>
<evidence type="ECO:0000256" key="8">
    <source>
        <dbReference type="ARBA" id="ARBA00022989"/>
    </source>
</evidence>
<gene>
    <name evidence="13" type="ORF">AMTR_s00008p00251350</name>
</gene>
<feature type="transmembrane region" description="Helical" evidence="11">
    <location>
        <begin position="80"/>
        <end position="98"/>
    </location>
</feature>
<feature type="domain" description="Cytochrome b561" evidence="12">
    <location>
        <begin position="9"/>
        <end position="213"/>
    </location>
</feature>
<dbReference type="SMART" id="SM00665">
    <property type="entry name" value="B561"/>
    <property type="match status" value="1"/>
</dbReference>
<keyword evidence="14" id="KW-1185">Reference proteome</keyword>
<evidence type="ECO:0000313" key="14">
    <source>
        <dbReference type="Proteomes" id="UP000017836"/>
    </source>
</evidence>
<keyword evidence="7" id="KW-0249">Electron transport</keyword>
<dbReference type="InterPro" id="IPR006593">
    <property type="entry name" value="Cyt_b561/ferric_Rdtase_TM"/>
</dbReference>
<keyword evidence="5 11" id="KW-0812">Transmembrane</keyword>
<dbReference type="PANTHER" id="PTHR10106:SF15">
    <property type="entry name" value="TRANSMEMBRANE ASCORBATE FERRIREDUCTASE 3-RELATED"/>
    <property type="match status" value="1"/>
</dbReference>
<evidence type="ECO:0000256" key="2">
    <source>
        <dbReference type="ARBA" id="ARBA00004141"/>
    </source>
</evidence>
<feature type="transmembrane region" description="Helical" evidence="11">
    <location>
        <begin position="192"/>
        <end position="213"/>
    </location>
</feature>
<feature type="transmembrane region" description="Helical" evidence="11">
    <location>
        <begin position="149"/>
        <end position="172"/>
    </location>
</feature>
<feature type="transmembrane region" description="Helical" evidence="11">
    <location>
        <begin position="118"/>
        <end position="137"/>
    </location>
</feature>
<dbReference type="eggNOG" id="KOG1619">
    <property type="taxonomic scope" value="Eukaryota"/>
</dbReference>
<keyword evidence="9" id="KW-0408">Iron</keyword>
<dbReference type="InterPro" id="IPR043205">
    <property type="entry name" value="CYB561/CYBRD1-like"/>
</dbReference>
<evidence type="ECO:0000256" key="5">
    <source>
        <dbReference type="ARBA" id="ARBA00022692"/>
    </source>
</evidence>
<dbReference type="CDD" id="cd08766">
    <property type="entry name" value="Cyt_b561_ACYB-1_like"/>
    <property type="match status" value="1"/>
</dbReference>
<evidence type="ECO:0000256" key="11">
    <source>
        <dbReference type="SAM" id="Phobius"/>
    </source>
</evidence>
<dbReference type="GO" id="GO:0046872">
    <property type="term" value="F:metal ion binding"/>
    <property type="evidence" value="ECO:0007669"/>
    <property type="project" value="UniProtKB-KW"/>
</dbReference>
<keyword evidence="8 11" id="KW-1133">Transmembrane helix</keyword>
<accession>W1NIZ4</accession>
<keyword evidence="4" id="KW-0349">Heme</keyword>
<evidence type="ECO:0000256" key="1">
    <source>
        <dbReference type="ARBA" id="ARBA00001970"/>
    </source>
</evidence>
<evidence type="ECO:0000256" key="6">
    <source>
        <dbReference type="ARBA" id="ARBA00022723"/>
    </source>
</evidence>
<keyword evidence="10 11" id="KW-0472">Membrane</keyword>
<evidence type="ECO:0000256" key="9">
    <source>
        <dbReference type="ARBA" id="ARBA00023004"/>
    </source>
</evidence>
<dbReference type="Gene3D" id="1.20.120.1770">
    <property type="match status" value="1"/>
</dbReference>
<evidence type="ECO:0000256" key="7">
    <source>
        <dbReference type="ARBA" id="ARBA00022982"/>
    </source>
</evidence>
<reference evidence="14" key="1">
    <citation type="journal article" date="2013" name="Science">
        <title>The Amborella genome and the evolution of flowering plants.</title>
        <authorList>
            <consortium name="Amborella Genome Project"/>
        </authorList>
    </citation>
    <scope>NUCLEOTIDE SEQUENCE [LARGE SCALE GENOMIC DNA]</scope>
</reference>
<dbReference type="PROSITE" id="PS50939">
    <property type="entry name" value="CYTOCHROME_B561"/>
    <property type="match status" value="1"/>
</dbReference>
<keyword evidence="3" id="KW-0813">Transport</keyword>
<evidence type="ECO:0000256" key="3">
    <source>
        <dbReference type="ARBA" id="ARBA00022448"/>
    </source>
</evidence>
<dbReference type="OrthoDB" id="907479at2759"/>
<dbReference type="EMBL" id="KI397486">
    <property type="protein sequence ID" value="ERM95441.1"/>
    <property type="molecule type" value="Genomic_DNA"/>
</dbReference>
<dbReference type="Gramene" id="ERM95441">
    <property type="protein sequence ID" value="ERM95441"/>
    <property type="gene ID" value="AMTR_s00008p00251350"/>
</dbReference>
<evidence type="ECO:0000256" key="10">
    <source>
        <dbReference type="ARBA" id="ARBA00023136"/>
    </source>
</evidence>
<protein>
    <recommendedName>
        <fullName evidence="12">Cytochrome b561 domain-containing protein</fullName>
    </recommendedName>
</protein>
<evidence type="ECO:0000313" key="13">
    <source>
        <dbReference type="EMBL" id="ERM95441.1"/>
    </source>
</evidence>
<dbReference type="GO" id="GO:0016491">
    <property type="term" value="F:oxidoreductase activity"/>
    <property type="evidence" value="ECO:0000318"/>
    <property type="project" value="GO_Central"/>
</dbReference>
<organism evidence="13 14">
    <name type="scientific">Amborella trichopoda</name>
    <dbReference type="NCBI Taxonomy" id="13333"/>
    <lineage>
        <taxon>Eukaryota</taxon>
        <taxon>Viridiplantae</taxon>
        <taxon>Streptophyta</taxon>
        <taxon>Embryophyta</taxon>
        <taxon>Tracheophyta</taxon>
        <taxon>Spermatophyta</taxon>
        <taxon>Magnoliopsida</taxon>
        <taxon>Amborellales</taxon>
        <taxon>Amborellaceae</taxon>
        <taxon>Amborella</taxon>
    </lineage>
</organism>
<evidence type="ECO:0000259" key="12">
    <source>
        <dbReference type="PROSITE" id="PS50939"/>
    </source>
</evidence>
<dbReference type="FunFam" id="1.20.120.1770:FF:000001">
    <property type="entry name" value="Cytochrome b reductase 1"/>
    <property type="match status" value="1"/>
</dbReference>
<dbReference type="STRING" id="13333.W1NIZ4"/>
<dbReference type="Pfam" id="PF03188">
    <property type="entry name" value="Cytochrom_B561"/>
    <property type="match status" value="1"/>
</dbReference>
<dbReference type="Proteomes" id="UP000017836">
    <property type="component" value="Unassembled WGS sequence"/>
</dbReference>
<dbReference type="GO" id="GO:0016020">
    <property type="term" value="C:membrane"/>
    <property type="evidence" value="ECO:0007669"/>
    <property type="project" value="UniProtKB-SubCell"/>
</dbReference>
<sequence length="222" mass="24690">MAGQHFAGIALVLGIAAGILMLLWNIHFRGGLNLDSENALHIFNVHPVLMFLGLIFCGGEAIVAYRVVRATKRAQKAIHMLLHLVGLVLGVVGVYAAFKYHRKLGEPDMYSLHSWLGMGTICLYGLQWIFGFVTFWIQGARTITKERFLPWHVAAGLTLFIMAIGTAEIGLMEKYTFLKSYGVISHFGREALLINFLSLIILLFGICTVYTVIFQPHAPTIL</sequence>
<proteinExistence type="predicted"/>
<evidence type="ECO:0000256" key="4">
    <source>
        <dbReference type="ARBA" id="ARBA00022617"/>
    </source>
</evidence>
<dbReference type="PANTHER" id="PTHR10106">
    <property type="entry name" value="CYTOCHROME B561-RELATED"/>
    <property type="match status" value="1"/>
</dbReference>
<feature type="transmembrane region" description="Helical" evidence="11">
    <location>
        <begin position="7"/>
        <end position="28"/>
    </location>
</feature>
<comment type="subcellular location">
    <subcellularLocation>
        <location evidence="2">Membrane</location>
        <topology evidence="2">Multi-pass membrane protein</topology>
    </subcellularLocation>
</comment>
<dbReference type="AlphaFoldDB" id="W1NIZ4"/>
<dbReference type="OMA" id="LSTIYWM"/>
<comment type="cofactor">
    <cofactor evidence="1">
        <name>heme b</name>
        <dbReference type="ChEBI" id="CHEBI:60344"/>
    </cofactor>
</comment>
<keyword evidence="6" id="KW-0479">Metal-binding</keyword>
<dbReference type="HOGENOM" id="CLU_069712_0_1_1"/>